<sequence length="414" mass="45242">MIFGGSTRRRTRMLAIVLVLVAGGCAGQAVAEVKIPIAVRSFSELPVPPVPAWTGVPLPRSAVKKADSLRLIDSRGQAVPAQFDVQAKWADGSVKWLLVSFIPAKPVTRRTGPAWTELHYTLVADASIEAPAPAQRVRVRPDTNDITITTGPLQVRLNRHGFRGISQAFLDIGGDGRFDNTELIAPENSLSGIVAVDARGTTYYSGLGRVSKMQVERSGPMHGVAAFHGDLRSADSQQPLLNYAMRVHAFAGSSLVRVVLTIHNPQPAGRVDDGSRWALGLSGSVKLKSLQYVQPVRFAEGLRRVTFSSEQGKLFDRIPLIGPMSVYQDSSGGENWFHRTHVDAENNIPLSFRGYKVRYRGREIHTGLRASPWVDVADSQWAVAMAAPAFWENFPKRLGVDGDGTIRLGLWPER</sequence>
<gene>
    <name evidence="3" type="ORF">LCGC14_1277730</name>
</gene>
<evidence type="ECO:0000259" key="2">
    <source>
        <dbReference type="Pfam" id="PF21345"/>
    </source>
</evidence>
<dbReference type="EMBL" id="LAZR01007235">
    <property type="protein sequence ID" value="KKM86562.1"/>
    <property type="molecule type" value="Genomic_DNA"/>
</dbReference>
<protein>
    <submittedName>
        <fullName evidence="3">Uncharacterized protein</fullName>
    </submittedName>
</protein>
<dbReference type="Pfam" id="PF21345">
    <property type="entry name" value="PcRGLX_2nd"/>
    <property type="match status" value="1"/>
</dbReference>
<proteinExistence type="predicted"/>
<evidence type="ECO:0000259" key="1">
    <source>
        <dbReference type="Pfam" id="PF19501"/>
    </source>
</evidence>
<evidence type="ECO:0000313" key="3">
    <source>
        <dbReference type="EMBL" id="KKM86562.1"/>
    </source>
</evidence>
<dbReference type="InterPro" id="IPR048330">
    <property type="entry name" value="PcRGLX/YetA_2nd"/>
</dbReference>
<reference evidence="3" key="1">
    <citation type="journal article" date="2015" name="Nature">
        <title>Complex archaea that bridge the gap between prokaryotes and eukaryotes.</title>
        <authorList>
            <person name="Spang A."/>
            <person name="Saw J.H."/>
            <person name="Jorgensen S.L."/>
            <person name="Zaremba-Niedzwiedzka K."/>
            <person name="Martijn J."/>
            <person name="Lind A.E."/>
            <person name="van Eijk R."/>
            <person name="Schleper C."/>
            <person name="Guy L."/>
            <person name="Ettema T.J."/>
        </authorList>
    </citation>
    <scope>NUCLEOTIDE SEQUENCE</scope>
</reference>
<dbReference type="PANTHER" id="PTHR40081">
    <property type="entry name" value="CONCANAVALIN A-LIKE LECTIN/GLUCANASE"/>
    <property type="match status" value="1"/>
</dbReference>
<feature type="non-terminal residue" evidence="3">
    <location>
        <position position="414"/>
    </location>
</feature>
<dbReference type="Pfam" id="PF19501">
    <property type="entry name" value="PcRGLX_1st"/>
    <property type="match status" value="1"/>
</dbReference>
<comment type="caution">
    <text evidence="3">The sequence shown here is derived from an EMBL/GenBank/DDBJ whole genome shotgun (WGS) entry which is preliminary data.</text>
</comment>
<name>A0A0F9NZ74_9ZZZZ</name>
<feature type="domain" description="PcRGLX/YetA-like central beta-sandwich" evidence="2">
    <location>
        <begin position="137"/>
        <end position="300"/>
    </location>
</feature>
<organism evidence="3">
    <name type="scientific">marine sediment metagenome</name>
    <dbReference type="NCBI Taxonomy" id="412755"/>
    <lineage>
        <taxon>unclassified sequences</taxon>
        <taxon>metagenomes</taxon>
        <taxon>ecological metagenomes</taxon>
    </lineage>
</organism>
<dbReference type="PANTHER" id="PTHR40081:SF1">
    <property type="entry name" value="TAT PATHWAY SIGNAL SEQUENCE DOMAIN PROTEIN"/>
    <property type="match status" value="1"/>
</dbReference>
<dbReference type="InterPro" id="IPR048329">
    <property type="entry name" value="PcRGLX_1st"/>
</dbReference>
<accession>A0A0F9NZ74</accession>
<dbReference type="AlphaFoldDB" id="A0A0F9NZ74"/>
<dbReference type="InterPro" id="IPR045793">
    <property type="entry name" value="PcRGLX/YetA-like"/>
</dbReference>
<feature type="domain" description="PcRGLX/YetA-like N-terminal RIFT barrel" evidence="1">
    <location>
        <begin position="55"/>
        <end position="97"/>
    </location>
</feature>